<feature type="region of interest" description="Disordered" evidence="11">
    <location>
        <begin position="317"/>
        <end position="337"/>
    </location>
</feature>
<keyword evidence="9 14" id="KW-0482">Metalloprotease</keyword>
<name>A0A3M6R2Z6_9BURK</name>
<dbReference type="PANTHER" id="PTHR42837">
    <property type="entry name" value="REGULATOR OF SIGMA-E PROTEASE RSEP"/>
    <property type="match status" value="1"/>
</dbReference>
<dbReference type="SUPFAM" id="SSF50156">
    <property type="entry name" value="PDZ domain-like"/>
    <property type="match status" value="2"/>
</dbReference>
<dbReference type="Pfam" id="PF02163">
    <property type="entry name" value="Peptidase_M50"/>
    <property type="match status" value="1"/>
</dbReference>
<proteinExistence type="inferred from homology"/>
<dbReference type="InterPro" id="IPR008915">
    <property type="entry name" value="Peptidase_M50"/>
</dbReference>
<dbReference type="RefSeq" id="WP_122248330.1">
    <property type="nucleotide sequence ID" value="NZ_RDQK01000015.1"/>
</dbReference>
<comment type="cofactor">
    <cofactor evidence="1">
        <name>Zn(2+)</name>
        <dbReference type="ChEBI" id="CHEBI:29105"/>
    </cofactor>
</comment>
<feature type="domain" description="PDZ" evidence="13">
    <location>
        <begin position="210"/>
        <end position="292"/>
    </location>
</feature>
<keyword evidence="8 12" id="KW-1133">Transmembrane helix</keyword>
<feature type="transmembrane region" description="Helical" evidence="12">
    <location>
        <begin position="474"/>
        <end position="494"/>
    </location>
</feature>
<evidence type="ECO:0000256" key="8">
    <source>
        <dbReference type="ARBA" id="ARBA00022989"/>
    </source>
</evidence>
<keyword evidence="5 12" id="KW-0812">Transmembrane</keyword>
<evidence type="ECO:0000256" key="12">
    <source>
        <dbReference type="SAM" id="Phobius"/>
    </source>
</evidence>
<evidence type="ECO:0000256" key="7">
    <source>
        <dbReference type="ARBA" id="ARBA00022833"/>
    </source>
</evidence>
<dbReference type="InterPro" id="IPR001478">
    <property type="entry name" value="PDZ"/>
</dbReference>
<evidence type="ECO:0000256" key="11">
    <source>
        <dbReference type="SAM" id="MobiDB-lite"/>
    </source>
</evidence>
<dbReference type="EMBL" id="RDQK01000015">
    <property type="protein sequence ID" value="RMX09269.1"/>
    <property type="molecule type" value="Genomic_DNA"/>
</dbReference>
<dbReference type="Proteomes" id="UP000281171">
    <property type="component" value="Unassembled WGS sequence"/>
</dbReference>
<dbReference type="InterPro" id="IPR041489">
    <property type="entry name" value="PDZ_6"/>
</dbReference>
<dbReference type="AlphaFoldDB" id="A0A3M6R2Z6"/>
<feature type="transmembrane region" description="Helical" evidence="12">
    <location>
        <begin position="95"/>
        <end position="119"/>
    </location>
</feature>
<comment type="subcellular location">
    <subcellularLocation>
        <location evidence="2">Membrane</location>
        <topology evidence="2">Multi-pass membrane protein</topology>
    </subcellularLocation>
</comment>
<feature type="transmembrane region" description="Helical" evidence="12">
    <location>
        <begin position="426"/>
        <end position="448"/>
    </location>
</feature>
<dbReference type="Pfam" id="PF17820">
    <property type="entry name" value="PDZ_6"/>
    <property type="match status" value="1"/>
</dbReference>
<dbReference type="GO" id="GO:0004222">
    <property type="term" value="F:metalloendopeptidase activity"/>
    <property type="evidence" value="ECO:0007669"/>
    <property type="project" value="InterPro"/>
</dbReference>
<dbReference type="GO" id="GO:0006508">
    <property type="term" value="P:proteolysis"/>
    <property type="evidence" value="ECO:0007669"/>
    <property type="project" value="UniProtKB-KW"/>
</dbReference>
<dbReference type="PROSITE" id="PS50106">
    <property type="entry name" value="PDZ"/>
    <property type="match status" value="1"/>
</dbReference>
<keyword evidence="4 14" id="KW-0645">Protease</keyword>
<dbReference type="InterPro" id="IPR004387">
    <property type="entry name" value="Pept_M50_Zn"/>
</dbReference>
<sequence>MLTLLAFLITIGLVVAVHEYGHYRVAVACGIKVLRFSIGMGKPLLRWRWPGREAEFVIAALPVGGYVKMLDEREGAVPPDELHRAFNRQPLRKRVAVVLAGPLANLALAVLLFAAINWWGVQAPQPILATPEPGSLAEAAGLRQGDRVLQAYALAADEEWDEAMALEPAHVVPSFDELQWRLSRAALERQDLALRVQSEHGAERMVRLPLAQLQASDWDGQVQRTIGLVAPLAAPVLGQVLEGGAAQQAGLRAGDVVLAVNGMPMRDAVQLRAVIAAYDAAQGPQLWSVRRRQAGAGVQQAAANGENWQTLQLPVRPQARAQAHQPSANAQPEPNTTAVAPAAGPAAKATVGAMLGSSGEAAMTLVRYGAWQGLVRGAERAWEMAGLTLRMLGRMLLGQASLNNLSGPISIAQYAGQSASLGGMAFMHFLAVISLSLGVLNLLPVPLLDGGHLMYYLWEAVTGKPVSQLWEQRWQAFGVAALLMLMALAVFNDLSRWIG</sequence>
<dbReference type="SMART" id="SM00228">
    <property type="entry name" value="PDZ"/>
    <property type="match status" value="1"/>
</dbReference>
<dbReference type="GO" id="GO:0016020">
    <property type="term" value="C:membrane"/>
    <property type="evidence" value="ECO:0007669"/>
    <property type="project" value="UniProtKB-SubCell"/>
</dbReference>
<comment type="similarity">
    <text evidence="3">Belongs to the peptidase M50B family.</text>
</comment>
<gene>
    <name evidence="14" type="ORF">EBQ24_07240</name>
</gene>
<evidence type="ECO:0000256" key="1">
    <source>
        <dbReference type="ARBA" id="ARBA00001947"/>
    </source>
</evidence>
<dbReference type="InterPro" id="IPR036034">
    <property type="entry name" value="PDZ_sf"/>
</dbReference>
<comment type="caution">
    <text evidence="14">The sequence shown here is derived from an EMBL/GenBank/DDBJ whole genome shotgun (WGS) entry which is preliminary data.</text>
</comment>
<dbReference type="Gene3D" id="2.30.42.10">
    <property type="match status" value="2"/>
</dbReference>
<evidence type="ECO:0000256" key="5">
    <source>
        <dbReference type="ARBA" id="ARBA00022692"/>
    </source>
</evidence>
<evidence type="ECO:0000256" key="3">
    <source>
        <dbReference type="ARBA" id="ARBA00007931"/>
    </source>
</evidence>
<reference evidence="14 15" key="1">
    <citation type="submission" date="2018-10" db="EMBL/GenBank/DDBJ databases">
        <title>Comamonadaceae CDC group NO-1 genome sequencing and assembly.</title>
        <authorList>
            <person name="Bernier A.-M."/>
            <person name="Bernard K."/>
        </authorList>
    </citation>
    <scope>NUCLEOTIDE SEQUENCE [LARGE SCALE GENOMIC DNA]</scope>
    <source>
        <strain evidence="14 15">NML180581</strain>
    </source>
</reference>
<evidence type="ECO:0000256" key="6">
    <source>
        <dbReference type="ARBA" id="ARBA00022801"/>
    </source>
</evidence>
<dbReference type="PANTHER" id="PTHR42837:SF2">
    <property type="entry name" value="MEMBRANE METALLOPROTEASE ARASP2, CHLOROPLASTIC-RELATED"/>
    <property type="match status" value="1"/>
</dbReference>
<evidence type="ECO:0000256" key="9">
    <source>
        <dbReference type="ARBA" id="ARBA00023049"/>
    </source>
</evidence>
<evidence type="ECO:0000313" key="14">
    <source>
        <dbReference type="EMBL" id="RMX09269.1"/>
    </source>
</evidence>
<evidence type="ECO:0000256" key="4">
    <source>
        <dbReference type="ARBA" id="ARBA00022670"/>
    </source>
</evidence>
<keyword evidence="7" id="KW-0862">Zinc</keyword>
<keyword evidence="10 12" id="KW-0472">Membrane</keyword>
<keyword evidence="6" id="KW-0378">Hydrolase</keyword>
<evidence type="ECO:0000256" key="10">
    <source>
        <dbReference type="ARBA" id="ARBA00023136"/>
    </source>
</evidence>
<organism evidence="14 15">
    <name type="scientific">Allofranklinella schreckenbergeri</name>
    <dbReference type="NCBI Taxonomy" id="1076744"/>
    <lineage>
        <taxon>Bacteria</taxon>
        <taxon>Pseudomonadati</taxon>
        <taxon>Pseudomonadota</taxon>
        <taxon>Betaproteobacteria</taxon>
        <taxon>Burkholderiales</taxon>
        <taxon>Comamonadaceae</taxon>
        <taxon>Allofranklinella</taxon>
    </lineage>
</organism>
<dbReference type="CDD" id="cd06163">
    <property type="entry name" value="S2P-M50_PDZ_RseP-like"/>
    <property type="match status" value="1"/>
</dbReference>
<evidence type="ECO:0000313" key="15">
    <source>
        <dbReference type="Proteomes" id="UP000281171"/>
    </source>
</evidence>
<evidence type="ECO:0000259" key="13">
    <source>
        <dbReference type="PROSITE" id="PS50106"/>
    </source>
</evidence>
<accession>A0A3M6R2Z6</accession>
<protein>
    <submittedName>
        <fullName evidence="14">RIP metalloprotease RseP</fullName>
    </submittedName>
</protein>
<evidence type="ECO:0000256" key="2">
    <source>
        <dbReference type="ARBA" id="ARBA00004141"/>
    </source>
</evidence>
<feature type="compositionally biased region" description="Polar residues" evidence="11">
    <location>
        <begin position="324"/>
        <end position="336"/>
    </location>
</feature>